<accession>A0A1C4H598</accession>
<evidence type="ECO:0000313" key="3">
    <source>
        <dbReference type="Proteomes" id="UP000242610"/>
    </source>
</evidence>
<dbReference type="Proteomes" id="UP000242610">
    <property type="component" value="Unassembled WGS sequence"/>
</dbReference>
<evidence type="ECO:0000313" key="2">
    <source>
        <dbReference type="EMBL" id="SCC79818.1"/>
    </source>
</evidence>
<organism evidence="2 3">
    <name type="scientific">Bifidobacterium commune</name>
    <dbReference type="NCBI Taxonomy" id="1505727"/>
    <lineage>
        <taxon>Bacteria</taxon>
        <taxon>Bacillati</taxon>
        <taxon>Actinomycetota</taxon>
        <taxon>Actinomycetes</taxon>
        <taxon>Bifidobacteriales</taxon>
        <taxon>Bifidobacteriaceae</taxon>
        <taxon>Bifidobacterium</taxon>
    </lineage>
</organism>
<dbReference type="EMBL" id="FMBL01000002">
    <property type="protein sequence ID" value="SCC79818.1"/>
    <property type="molecule type" value="Genomic_DNA"/>
</dbReference>
<keyword evidence="1" id="KW-0812">Transmembrane</keyword>
<keyword evidence="3" id="KW-1185">Reference proteome</keyword>
<sequence>MLPCAMHDGACSPLCKISNAGRMRMGVPVLVHAGVRLVNLLVSWLLVCCLTKQNSR</sequence>
<reference evidence="3" key="1">
    <citation type="submission" date="2016-08" db="EMBL/GenBank/DDBJ databases">
        <authorList>
            <person name="Varghese N."/>
            <person name="Submissions Spin"/>
        </authorList>
    </citation>
    <scope>NUCLEOTIDE SEQUENCE [LARGE SCALE GENOMIC DNA]</scope>
    <source>
        <strain evidence="3">R-52791</strain>
    </source>
</reference>
<evidence type="ECO:0000256" key="1">
    <source>
        <dbReference type="SAM" id="Phobius"/>
    </source>
</evidence>
<protein>
    <submittedName>
        <fullName evidence="2">Uncharacterized protein</fullName>
    </submittedName>
</protein>
<proteinExistence type="predicted"/>
<name>A0A1C4H598_9BIFI</name>
<keyword evidence="1" id="KW-1133">Transmembrane helix</keyword>
<dbReference type="AlphaFoldDB" id="A0A1C4H598"/>
<gene>
    <name evidence="2" type="ORF">GA0061077_0839</name>
</gene>
<keyword evidence="1" id="KW-0472">Membrane</keyword>
<feature type="transmembrane region" description="Helical" evidence="1">
    <location>
        <begin position="29"/>
        <end position="50"/>
    </location>
</feature>